<gene>
    <name evidence="1" type="ORF">MYCTH_2129566</name>
</gene>
<dbReference type="RefSeq" id="XP_003665711.1">
    <property type="nucleotide sequence ID" value="XM_003665663.1"/>
</dbReference>
<dbReference type="GeneID" id="11506398"/>
<dbReference type="KEGG" id="mtm:MYCTH_2129566"/>
<organism evidence="1 2">
    <name type="scientific">Thermothelomyces thermophilus (strain ATCC 42464 / BCRC 31852 / DSM 1799)</name>
    <name type="common">Sporotrichum thermophile</name>
    <dbReference type="NCBI Taxonomy" id="573729"/>
    <lineage>
        <taxon>Eukaryota</taxon>
        <taxon>Fungi</taxon>
        <taxon>Dikarya</taxon>
        <taxon>Ascomycota</taxon>
        <taxon>Pezizomycotina</taxon>
        <taxon>Sordariomycetes</taxon>
        <taxon>Sordariomycetidae</taxon>
        <taxon>Sordariales</taxon>
        <taxon>Chaetomiaceae</taxon>
        <taxon>Thermothelomyces</taxon>
    </lineage>
</organism>
<dbReference type="VEuPathDB" id="FungiDB:MYCTH_2129566"/>
<proteinExistence type="predicted"/>
<dbReference type="EMBL" id="CP003007">
    <property type="protein sequence ID" value="AEO60466.1"/>
    <property type="molecule type" value="Genomic_DNA"/>
</dbReference>
<dbReference type="Proteomes" id="UP000007322">
    <property type="component" value="Chromosome 6"/>
</dbReference>
<name>G2QMS6_THET4</name>
<dbReference type="CDD" id="cd09917">
    <property type="entry name" value="F-box_SF"/>
    <property type="match status" value="1"/>
</dbReference>
<dbReference type="OrthoDB" id="5214702at2759"/>
<reference evidence="1 2" key="1">
    <citation type="journal article" date="2011" name="Nat. Biotechnol.">
        <title>Comparative genomic analysis of the thermophilic biomass-degrading fungi Myceliophthora thermophila and Thielavia terrestris.</title>
        <authorList>
            <person name="Berka R.M."/>
            <person name="Grigoriev I.V."/>
            <person name="Otillar R."/>
            <person name="Salamov A."/>
            <person name="Grimwood J."/>
            <person name="Reid I."/>
            <person name="Ishmael N."/>
            <person name="John T."/>
            <person name="Darmond C."/>
            <person name="Moisan M.-C."/>
            <person name="Henrissat B."/>
            <person name="Coutinho P.M."/>
            <person name="Lombard V."/>
            <person name="Natvig D.O."/>
            <person name="Lindquist E."/>
            <person name="Schmutz J."/>
            <person name="Lucas S."/>
            <person name="Harris P."/>
            <person name="Powlowski J."/>
            <person name="Bellemare A."/>
            <person name="Taylor D."/>
            <person name="Butler G."/>
            <person name="de Vries R.P."/>
            <person name="Allijn I.E."/>
            <person name="van den Brink J."/>
            <person name="Ushinsky S."/>
            <person name="Storms R."/>
            <person name="Powell A.J."/>
            <person name="Paulsen I.T."/>
            <person name="Elbourne L.D.H."/>
            <person name="Baker S.E."/>
            <person name="Magnuson J."/>
            <person name="LaBoissiere S."/>
            <person name="Clutterbuck A.J."/>
            <person name="Martinez D."/>
            <person name="Wogulis M."/>
            <person name="de Leon A.L."/>
            <person name="Rey M.W."/>
            <person name="Tsang A."/>
        </authorList>
    </citation>
    <scope>NUCLEOTIDE SEQUENCE [LARGE SCALE GENOMIC DNA]</scope>
    <source>
        <strain evidence="2">ATCC 42464 / BCRC 31852 / DSM 1799</strain>
    </source>
</reference>
<dbReference type="AlphaFoldDB" id="G2QMS6"/>
<dbReference type="HOGENOM" id="CLU_027085_0_0_1"/>
<sequence length="527" mass="59436">MAAPEPLRTGGFMARSGPVEIILRILQCCHSTRDLLALVSTCRHVCNVWRGNVAAALWPVWLREIPHFQDALSAARMTELVVQAERRGELPPTRITPDLLQRRQPTLSELRAAFGLHRLSRAIAACLCSLDLTYPDDRPGGDLRPPEDPARMPEWTARVSHAVFRLLIVGAALAGAYKEPLFKALEHPDPEIQALPRRVPREPSHITWEWARDNKLGHKEMAFLLQFAVCDLDASLEAQDAVFGPIADWLLESILSDKESRQAMADRFEQRRGRATYCLHWEEWEEEGLQCPVGLLTDGRGTHSDAHLVVWELMKMLWLVEQVHPIAGSYGVLDRLTSRPPSTTQGVNAGEHSQGPLESAVAVFFGMFRAEETLLTARRLKGPIENLITYPAVPETKEEGYGDEKLPSTMSVVVFFDYIFNNSGQPNHIVGPKYLVPPLELKFFEYFLQRHLGLCFNDGAFIDDPGSESDDRSYERFVDTATIFSHDDVENRCAMSDALNFADFLDGSEMLTKVPQDLTRIYLQRRP</sequence>
<protein>
    <recommendedName>
        <fullName evidence="3">F-box domain-containing protein</fullName>
    </recommendedName>
</protein>
<dbReference type="STRING" id="573729.G2QMS6"/>
<evidence type="ECO:0000313" key="1">
    <source>
        <dbReference type="EMBL" id="AEO60466.1"/>
    </source>
</evidence>
<evidence type="ECO:0000313" key="2">
    <source>
        <dbReference type="Proteomes" id="UP000007322"/>
    </source>
</evidence>
<keyword evidence="2" id="KW-1185">Reference proteome</keyword>
<dbReference type="OMA" id="YMFREYL"/>
<dbReference type="eggNOG" id="ENOG502T3ZM">
    <property type="taxonomic scope" value="Eukaryota"/>
</dbReference>
<evidence type="ECO:0008006" key="3">
    <source>
        <dbReference type="Google" id="ProtNLM"/>
    </source>
</evidence>
<dbReference type="InParanoid" id="G2QMS6"/>
<accession>G2QMS6</accession>